<dbReference type="Pfam" id="PF13561">
    <property type="entry name" value="adh_short_C2"/>
    <property type="match status" value="1"/>
</dbReference>
<dbReference type="Gene3D" id="3.40.50.720">
    <property type="entry name" value="NAD(P)-binding Rossmann-like Domain"/>
    <property type="match status" value="1"/>
</dbReference>
<dbReference type="InterPro" id="IPR020904">
    <property type="entry name" value="Sc_DH/Rdtase_CS"/>
</dbReference>
<dbReference type="InterPro" id="IPR002347">
    <property type="entry name" value="SDR_fam"/>
</dbReference>
<organism evidence="4 5">
    <name type="scientific">Podospora appendiculata</name>
    <dbReference type="NCBI Taxonomy" id="314037"/>
    <lineage>
        <taxon>Eukaryota</taxon>
        <taxon>Fungi</taxon>
        <taxon>Dikarya</taxon>
        <taxon>Ascomycota</taxon>
        <taxon>Pezizomycotina</taxon>
        <taxon>Sordariomycetes</taxon>
        <taxon>Sordariomycetidae</taxon>
        <taxon>Sordariales</taxon>
        <taxon>Podosporaceae</taxon>
        <taxon>Podospora</taxon>
    </lineage>
</organism>
<dbReference type="PRINTS" id="PR00081">
    <property type="entry name" value="GDHRDH"/>
</dbReference>
<dbReference type="Proteomes" id="UP001270362">
    <property type="component" value="Unassembled WGS sequence"/>
</dbReference>
<comment type="caution">
    <text evidence="4">The sequence shown here is derived from an EMBL/GenBank/DDBJ whole genome shotgun (WGS) entry which is preliminary data.</text>
</comment>
<comment type="similarity">
    <text evidence="1 3">Belongs to the short-chain dehydrogenases/reductases (SDR) family.</text>
</comment>
<keyword evidence="2" id="KW-0521">NADP</keyword>
<evidence type="ECO:0000256" key="2">
    <source>
        <dbReference type="ARBA" id="ARBA00022857"/>
    </source>
</evidence>
<dbReference type="GO" id="GO:0016616">
    <property type="term" value="F:oxidoreductase activity, acting on the CH-OH group of donors, NAD or NADP as acceptor"/>
    <property type="evidence" value="ECO:0007669"/>
    <property type="project" value="TreeGrafter"/>
</dbReference>
<reference evidence="4" key="2">
    <citation type="submission" date="2023-06" db="EMBL/GenBank/DDBJ databases">
        <authorList>
            <consortium name="Lawrence Berkeley National Laboratory"/>
            <person name="Haridas S."/>
            <person name="Hensen N."/>
            <person name="Bonometti L."/>
            <person name="Westerberg I."/>
            <person name="Brannstrom I.O."/>
            <person name="Guillou S."/>
            <person name="Cros-Aarteil S."/>
            <person name="Calhoun S."/>
            <person name="Kuo A."/>
            <person name="Mondo S."/>
            <person name="Pangilinan J."/>
            <person name="Riley R."/>
            <person name="Labutti K."/>
            <person name="Andreopoulos B."/>
            <person name="Lipzen A."/>
            <person name="Chen C."/>
            <person name="Yanf M."/>
            <person name="Daum C."/>
            <person name="Ng V."/>
            <person name="Clum A."/>
            <person name="Steindorff A."/>
            <person name="Ohm R."/>
            <person name="Martin F."/>
            <person name="Silar P."/>
            <person name="Natvig D."/>
            <person name="Lalanne C."/>
            <person name="Gautier V."/>
            <person name="Ament-Velasquez S.L."/>
            <person name="Kruys A."/>
            <person name="Hutchinson M.I."/>
            <person name="Powell A.J."/>
            <person name="Barry K."/>
            <person name="Miller A.N."/>
            <person name="Grigoriev I.V."/>
            <person name="Debuchy R."/>
            <person name="Gladieux P."/>
            <person name="Thoren M.H."/>
            <person name="Johannesson H."/>
        </authorList>
    </citation>
    <scope>NUCLEOTIDE SEQUENCE</scope>
    <source>
        <strain evidence="4">CBS 314.62</strain>
    </source>
</reference>
<dbReference type="AlphaFoldDB" id="A0AAE0X0Y9"/>
<name>A0AAE0X0Y9_9PEZI</name>
<dbReference type="Pfam" id="PF00106">
    <property type="entry name" value="adh_short"/>
    <property type="match status" value="1"/>
</dbReference>
<dbReference type="FunFam" id="3.40.50.720:FF:000084">
    <property type="entry name" value="Short-chain dehydrogenase reductase"/>
    <property type="match status" value="1"/>
</dbReference>
<accession>A0AAE0X0Y9</accession>
<dbReference type="PANTHER" id="PTHR42760">
    <property type="entry name" value="SHORT-CHAIN DEHYDROGENASES/REDUCTASES FAMILY MEMBER"/>
    <property type="match status" value="1"/>
</dbReference>
<evidence type="ECO:0000313" key="5">
    <source>
        <dbReference type="Proteomes" id="UP001270362"/>
    </source>
</evidence>
<evidence type="ECO:0000256" key="3">
    <source>
        <dbReference type="RuleBase" id="RU000363"/>
    </source>
</evidence>
<dbReference type="CDD" id="cd05233">
    <property type="entry name" value="SDR_c"/>
    <property type="match status" value="1"/>
</dbReference>
<evidence type="ECO:0008006" key="6">
    <source>
        <dbReference type="Google" id="ProtNLM"/>
    </source>
</evidence>
<dbReference type="PROSITE" id="PS00061">
    <property type="entry name" value="ADH_SHORT"/>
    <property type="match status" value="1"/>
</dbReference>
<sequence>MTTRVLNKVCIVTGASSGLGRAIALAFAREGATFVLCGDLRADAPAADNPLVPVESDGAGVPTHELIIARHGGNKAGFCKVDVTVEADVEAMLASVVEKAGRLDVLANNAGYAQRGMPLHEIPDQVWTASYDVNIRGPFLCSKHAIRQFIAQEQQGSSKRGCIINIASTLGLREMSRCAAYCTSKAALVSLTKVTALEYGHVKIQCNAICPGVIATAMTIPLLQNDNSVSFFKAAVPWEGEVGISKGPEEIANAAIWLASEETGWVTGVALPVDGGFAIHA</sequence>
<keyword evidence="5" id="KW-1185">Reference proteome</keyword>
<dbReference type="PANTHER" id="PTHR42760:SF124">
    <property type="entry name" value="SHORT-CHAIN DEHYDROGENASE_REDUCTASE"/>
    <property type="match status" value="1"/>
</dbReference>
<evidence type="ECO:0000313" key="4">
    <source>
        <dbReference type="EMBL" id="KAK3682406.1"/>
    </source>
</evidence>
<dbReference type="InterPro" id="IPR036291">
    <property type="entry name" value="NAD(P)-bd_dom_sf"/>
</dbReference>
<gene>
    <name evidence="4" type="ORF">B0T22DRAFT_471001</name>
</gene>
<dbReference type="PRINTS" id="PR00080">
    <property type="entry name" value="SDRFAMILY"/>
</dbReference>
<protein>
    <recommendedName>
        <fullName evidence="6">Dehydrogenase</fullName>
    </recommendedName>
</protein>
<reference evidence="4" key="1">
    <citation type="journal article" date="2023" name="Mol. Phylogenet. Evol.">
        <title>Genome-scale phylogeny and comparative genomics of the fungal order Sordariales.</title>
        <authorList>
            <person name="Hensen N."/>
            <person name="Bonometti L."/>
            <person name="Westerberg I."/>
            <person name="Brannstrom I.O."/>
            <person name="Guillou S."/>
            <person name="Cros-Aarteil S."/>
            <person name="Calhoun S."/>
            <person name="Haridas S."/>
            <person name="Kuo A."/>
            <person name="Mondo S."/>
            <person name="Pangilinan J."/>
            <person name="Riley R."/>
            <person name="LaButti K."/>
            <person name="Andreopoulos B."/>
            <person name="Lipzen A."/>
            <person name="Chen C."/>
            <person name="Yan M."/>
            <person name="Daum C."/>
            <person name="Ng V."/>
            <person name="Clum A."/>
            <person name="Steindorff A."/>
            <person name="Ohm R.A."/>
            <person name="Martin F."/>
            <person name="Silar P."/>
            <person name="Natvig D.O."/>
            <person name="Lalanne C."/>
            <person name="Gautier V."/>
            <person name="Ament-Velasquez S.L."/>
            <person name="Kruys A."/>
            <person name="Hutchinson M.I."/>
            <person name="Powell A.J."/>
            <person name="Barry K."/>
            <person name="Miller A.N."/>
            <person name="Grigoriev I.V."/>
            <person name="Debuchy R."/>
            <person name="Gladieux P."/>
            <person name="Hiltunen Thoren M."/>
            <person name="Johannesson H."/>
        </authorList>
    </citation>
    <scope>NUCLEOTIDE SEQUENCE</scope>
    <source>
        <strain evidence="4">CBS 314.62</strain>
    </source>
</reference>
<evidence type="ECO:0000256" key="1">
    <source>
        <dbReference type="ARBA" id="ARBA00006484"/>
    </source>
</evidence>
<proteinExistence type="inferred from homology"/>
<dbReference type="SUPFAM" id="SSF51735">
    <property type="entry name" value="NAD(P)-binding Rossmann-fold domains"/>
    <property type="match status" value="1"/>
</dbReference>
<dbReference type="EMBL" id="JAULSO010000005">
    <property type="protein sequence ID" value="KAK3682406.1"/>
    <property type="molecule type" value="Genomic_DNA"/>
</dbReference>